<evidence type="ECO:0000256" key="3">
    <source>
        <dbReference type="ARBA" id="ARBA00022692"/>
    </source>
</evidence>
<dbReference type="InterPro" id="IPR002898">
    <property type="entry name" value="MotA_ExbB_proton_chnl"/>
</dbReference>
<evidence type="ECO:0000256" key="4">
    <source>
        <dbReference type="ARBA" id="ARBA00022989"/>
    </source>
</evidence>
<comment type="caution">
    <text evidence="9">The sequence shown here is derived from an EMBL/GenBank/DDBJ whole genome shotgun (WGS) entry which is preliminary data.</text>
</comment>
<feature type="transmembrane region" description="Helical" evidence="7">
    <location>
        <begin position="133"/>
        <end position="155"/>
    </location>
</feature>
<evidence type="ECO:0000256" key="2">
    <source>
        <dbReference type="ARBA" id="ARBA00022475"/>
    </source>
</evidence>
<feature type="domain" description="MotA/TolQ/ExbB proton channel" evidence="8">
    <location>
        <begin position="44"/>
        <end position="166"/>
    </location>
</feature>
<organism evidence="9">
    <name type="scientific">Hellea balneolensis</name>
    <dbReference type="NCBI Taxonomy" id="287478"/>
    <lineage>
        <taxon>Bacteria</taxon>
        <taxon>Pseudomonadati</taxon>
        <taxon>Pseudomonadota</taxon>
        <taxon>Alphaproteobacteria</taxon>
        <taxon>Maricaulales</taxon>
        <taxon>Robiginitomaculaceae</taxon>
        <taxon>Hellea</taxon>
    </lineage>
</organism>
<evidence type="ECO:0000256" key="7">
    <source>
        <dbReference type="SAM" id="Phobius"/>
    </source>
</evidence>
<feature type="transmembrane region" description="Helical" evidence="7">
    <location>
        <begin position="91"/>
        <end position="113"/>
    </location>
</feature>
<evidence type="ECO:0000256" key="5">
    <source>
        <dbReference type="ARBA" id="ARBA00023136"/>
    </source>
</evidence>
<evidence type="ECO:0000256" key="1">
    <source>
        <dbReference type="ARBA" id="ARBA00004651"/>
    </source>
</evidence>
<dbReference type="InterPro" id="IPR050790">
    <property type="entry name" value="ExbB/TolQ_transport"/>
</dbReference>
<dbReference type="GO" id="GO:0017038">
    <property type="term" value="P:protein import"/>
    <property type="evidence" value="ECO:0007669"/>
    <property type="project" value="TreeGrafter"/>
</dbReference>
<dbReference type="EMBL" id="DRMJ01000223">
    <property type="protein sequence ID" value="HHL42852.1"/>
    <property type="molecule type" value="Genomic_DNA"/>
</dbReference>
<evidence type="ECO:0000313" key="9">
    <source>
        <dbReference type="EMBL" id="HHL42852.1"/>
    </source>
</evidence>
<dbReference type="GO" id="GO:0005886">
    <property type="term" value="C:plasma membrane"/>
    <property type="evidence" value="ECO:0007669"/>
    <property type="project" value="UniProtKB-SubCell"/>
</dbReference>
<keyword evidence="6" id="KW-0813">Transport</keyword>
<name>A0A7C5LZU0_9PROT</name>
<keyword evidence="4 7" id="KW-1133">Transmembrane helix</keyword>
<reference evidence="9" key="1">
    <citation type="journal article" date="2020" name="mSystems">
        <title>Genome- and Community-Level Interaction Insights into Carbon Utilization and Element Cycling Functions of Hydrothermarchaeota in Hydrothermal Sediment.</title>
        <authorList>
            <person name="Zhou Z."/>
            <person name="Liu Y."/>
            <person name="Xu W."/>
            <person name="Pan J."/>
            <person name="Luo Z.H."/>
            <person name="Li M."/>
        </authorList>
    </citation>
    <scope>NUCLEOTIDE SEQUENCE [LARGE SCALE GENOMIC DNA]</scope>
    <source>
        <strain evidence="9">HyVt-485</strain>
    </source>
</reference>
<dbReference type="PANTHER" id="PTHR30625:SF3">
    <property type="entry name" value="TOL-PAL SYSTEM PROTEIN TOLQ"/>
    <property type="match status" value="1"/>
</dbReference>
<evidence type="ECO:0000256" key="6">
    <source>
        <dbReference type="RuleBase" id="RU004057"/>
    </source>
</evidence>
<sequence length="188" mass="20125">KFISMALLNRRANKFEETFWSGRTLDDLAKGLAGDTRDPMGRGFTAAMRELNESKNSGTLKSDIAGTRERVDRVMGLVVNRELAKAERGMTVLATIGSAAVFVGLFGTVWGIMNSFRAIAASQNTNLAVVAPGIAEALFATALGLVAAIPAVVFYNKFTADLDKYAGRLDGFTDELSAILSRKIGKEG</sequence>
<keyword evidence="3 7" id="KW-0812">Transmembrane</keyword>
<keyword evidence="6" id="KW-0653">Protein transport</keyword>
<keyword evidence="5 7" id="KW-0472">Membrane</keyword>
<dbReference type="Pfam" id="PF01618">
    <property type="entry name" value="MotA_ExbB"/>
    <property type="match status" value="1"/>
</dbReference>
<keyword evidence="2" id="KW-1003">Cell membrane</keyword>
<dbReference type="PANTHER" id="PTHR30625">
    <property type="entry name" value="PROTEIN TOLQ"/>
    <property type="match status" value="1"/>
</dbReference>
<comment type="similarity">
    <text evidence="6">Belongs to the exbB/tolQ family.</text>
</comment>
<accession>A0A7C5LZU0</accession>
<evidence type="ECO:0000259" key="8">
    <source>
        <dbReference type="Pfam" id="PF01618"/>
    </source>
</evidence>
<proteinExistence type="inferred from homology"/>
<feature type="non-terminal residue" evidence="9">
    <location>
        <position position="1"/>
    </location>
</feature>
<gene>
    <name evidence="9" type="ORF">ENJ42_04475</name>
</gene>
<protein>
    <submittedName>
        <fullName evidence="9">Tol-Pal system subunit TolQ</fullName>
    </submittedName>
</protein>
<dbReference type="AlphaFoldDB" id="A0A7C5LZU0"/>
<comment type="subcellular location">
    <subcellularLocation>
        <location evidence="1">Cell membrane</location>
        <topology evidence="1">Multi-pass membrane protein</topology>
    </subcellularLocation>
    <subcellularLocation>
        <location evidence="6">Membrane</location>
        <topology evidence="6">Multi-pass membrane protein</topology>
    </subcellularLocation>
</comment>
<dbReference type="Proteomes" id="UP000885830">
    <property type="component" value="Unassembled WGS sequence"/>
</dbReference>